<protein>
    <submittedName>
        <fullName evidence="2">Uncharacterized protein</fullName>
    </submittedName>
</protein>
<dbReference type="EMBL" id="JAEUBD010000983">
    <property type="protein sequence ID" value="KAH3670083.1"/>
    <property type="molecule type" value="Genomic_DNA"/>
</dbReference>
<name>A0A9P8T8C1_9ASCO</name>
<reference evidence="2" key="1">
    <citation type="journal article" date="2021" name="Open Biol.">
        <title>Shared evolutionary footprints suggest mitochondrial oxidative damage underlies multiple complex I losses in fungi.</title>
        <authorList>
            <person name="Schikora-Tamarit M.A."/>
            <person name="Marcet-Houben M."/>
            <person name="Nosek J."/>
            <person name="Gabaldon T."/>
        </authorList>
    </citation>
    <scope>NUCLEOTIDE SEQUENCE</scope>
    <source>
        <strain evidence="2">NCAIM Y.01608</strain>
    </source>
</reference>
<evidence type="ECO:0000256" key="1">
    <source>
        <dbReference type="SAM" id="MobiDB-lite"/>
    </source>
</evidence>
<dbReference type="AlphaFoldDB" id="A0A9P8T8C1"/>
<feature type="compositionally biased region" description="Gly residues" evidence="1">
    <location>
        <begin position="329"/>
        <end position="338"/>
    </location>
</feature>
<comment type="caution">
    <text evidence="2">The sequence shown here is derived from an EMBL/GenBank/DDBJ whole genome shotgun (WGS) entry which is preliminary data.</text>
</comment>
<proteinExistence type="predicted"/>
<evidence type="ECO:0000313" key="3">
    <source>
        <dbReference type="Proteomes" id="UP000788993"/>
    </source>
</evidence>
<organism evidence="2 3">
    <name type="scientific">Ogataea polymorpha</name>
    <dbReference type="NCBI Taxonomy" id="460523"/>
    <lineage>
        <taxon>Eukaryota</taxon>
        <taxon>Fungi</taxon>
        <taxon>Dikarya</taxon>
        <taxon>Ascomycota</taxon>
        <taxon>Saccharomycotina</taxon>
        <taxon>Pichiomycetes</taxon>
        <taxon>Pichiales</taxon>
        <taxon>Pichiaceae</taxon>
        <taxon>Ogataea</taxon>
    </lineage>
</organism>
<evidence type="ECO:0000313" key="2">
    <source>
        <dbReference type="EMBL" id="KAH3670083.1"/>
    </source>
</evidence>
<sequence>MKMSNRIIPLVMEYKHRGTPSPVWIDVALFESSFQHTRTVHVCGDIPRRFVVVRPVVEIASVFKQLDKNLLDRVNESPVEGGKACLVHERQIGSQADQNLHGERISLIGGPIVHSQMQAIKALVVKNGIVCPALRDQIIRNVYQAVSASPLERRRVEISSLMIHLGTFGHEVLESSQFVVDSTPMQSTNVVVQHVIHVHLVILQHVSQNAKIATLSSPHIRLDKLCLFFVLGQIDLVQGNQNPHGIGVSNTSGVALDTNDSLASGQKTKLDGMLDTELESVLDVLDPVLVAWIFIDKWIHASIQVAVSGRSWVSGDHDDRTVRSVLGNESGGGSGGGQDNHDLGALIKGR</sequence>
<reference evidence="2" key="2">
    <citation type="submission" date="2021-01" db="EMBL/GenBank/DDBJ databases">
        <authorList>
            <person name="Schikora-Tamarit M.A."/>
        </authorList>
    </citation>
    <scope>NUCLEOTIDE SEQUENCE</scope>
    <source>
        <strain evidence="2">NCAIM Y.01608</strain>
    </source>
</reference>
<keyword evidence="3" id="KW-1185">Reference proteome</keyword>
<feature type="region of interest" description="Disordered" evidence="1">
    <location>
        <begin position="323"/>
        <end position="350"/>
    </location>
</feature>
<dbReference type="Proteomes" id="UP000788993">
    <property type="component" value="Unassembled WGS sequence"/>
</dbReference>
<accession>A0A9P8T8C1</accession>
<gene>
    <name evidence="2" type="ORF">OGATHE_002896</name>
</gene>